<feature type="chain" id="PRO_5008679340" description="Secreted protein" evidence="1">
    <location>
        <begin position="24"/>
        <end position="347"/>
    </location>
</feature>
<organism evidence="2 3">
    <name type="scientific">Xanthomonas bromi</name>
    <dbReference type="NCBI Taxonomy" id="56449"/>
    <lineage>
        <taxon>Bacteria</taxon>
        <taxon>Pseudomonadati</taxon>
        <taxon>Pseudomonadota</taxon>
        <taxon>Gammaproteobacteria</taxon>
        <taxon>Lysobacterales</taxon>
        <taxon>Lysobacteraceae</taxon>
        <taxon>Xanthomonas</taxon>
    </lineage>
</organism>
<name>A0A1C3NPL8_9XANT</name>
<evidence type="ECO:0000256" key="1">
    <source>
        <dbReference type="SAM" id="SignalP"/>
    </source>
</evidence>
<reference evidence="2 3" key="1">
    <citation type="submission" date="2016-06" db="EMBL/GenBank/DDBJ databases">
        <authorList>
            <person name="Kjaerup R.B."/>
            <person name="Dalgaard T.S."/>
            <person name="Juul-Madsen H.R."/>
        </authorList>
    </citation>
    <scope>NUCLEOTIDE SEQUENCE [LARGE SCALE GENOMIC DNA]</scope>
    <source>
        <strain evidence="2">LMG947</strain>
    </source>
</reference>
<feature type="signal peptide" evidence="1">
    <location>
        <begin position="1"/>
        <end position="23"/>
    </location>
</feature>
<accession>A0A1C3NPL8</accession>
<evidence type="ECO:0000313" key="2">
    <source>
        <dbReference type="EMBL" id="SBV52350.1"/>
    </source>
</evidence>
<keyword evidence="1" id="KW-0732">Signal</keyword>
<sequence length="347" mass="36093">MINFRSKSVLVACIIGSVASAAAATQGSSINAAGRAEAMSAWEATIRQQTPSMEGCFRSAFPNTGWQATRCAPPPKLVSVPPAVTTGNARTTARTDGAFTVGNGTDYAAHTGRLTRSAVGSFPSVSGVTIGVADYSLQLNTDLASNPTTCAQFGYSRCRTWEQFVYSTDDDGDASNGRTPSVFIQNWFLAGSASQYNVVGCPSGWSAYPDQNACYRNSNTVSVPLVPVSSIGSIKLTGSATAGGVDTVSFSVNGIAYSVNQPAWTLNINKIWRQSEFNIFGNGGGDPLVSFNRGSHVTVNVAVNDGTTNAPKCLGNAGTTFQENNLTLGICTASGGSSPHISFTQSN</sequence>
<gene>
    <name evidence="2" type="ORF">XBLMG947_3145</name>
</gene>
<dbReference type="Proteomes" id="UP000092503">
    <property type="component" value="Unassembled WGS sequence"/>
</dbReference>
<protein>
    <recommendedName>
        <fullName evidence="4">Secreted protein</fullName>
    </recommendedName>
</protein>
<dbReference type="AlphaFoldDB" id="A0A1C3NPL8"/>
<evidence type="ECO:0008006" key="4">
    <source>
        <dbReference type="Google" id="ProtNLM"/>
    </source>
</evidence>
<evidence type="ECO:0000313" key="3">
    <source>
        <dbReference type="Proteomes" id="UP000092503"/>
    </source>
</evidence>
<proteinExistence type="predicted"/>
<dbReference type="EMBL" id="FLTX01000050">
    <property type="protein sequence ID" value="SBV52350.1"/>
    <property type="molecule type" value="Genomic_DNA"/>
</dbReference>